<accession>A0A7H8QX94</accession>
<dbReference type="RefSeq" id="XP_035344725.1">
    <property type="nucleotide sequence ID" value="XM_035488832.1"/>
</dbReference>
<dbReference type="Gene3D" id="1.10.10.10">
    <property type="entry name" value="Winged helix-like DNA-binding domain superfamily/Winged helix DNA-binding domain"/>
    <property type="match status" value="1"/>
</dbReference>
<dbReference type="PROSITE" id="PS51683">
    <property type="entry name" value="SAM_OMT_II"/>
    <property type="match status" value="1"/>
</dbReference>
<evidence type="ECO:0000313" key="5">
    <source>
        <dbReference type="EMBL" id="QKX58547.1"/>
    </source>
</evidence>
<dbReference type="InterPro" id="IPR016461">
    <property type="entry name" value="COMT-like"/>
</dbReference>
<keyword evidence="2" id="KW-0808">Transferase</keyword>
<dbReference type="InterPro" id="IPR001077">
    <property type="entry name" value="COMT_C"/>
</dbReference>
<reference evidence="6" key="1">
    <citation type="submission" date="2020-06" db="EMBL/GenBank/DDBJ databases">
        <title>A chromosome-scale genome assembly of Talaromyces rugulosus W13939.</title>
        <authorList>
            <person name="Wang B."/>
            <person name="Guo L."/>
            <person name="Ye K."/>
            <person name="Wang L."/>
        </authorList>
    </citation>
    <scope>NUCLEOTIDE SEQUENCE [LARGE SCALE GENOMIC DNA]</scope>
    <source>
        <strain evidence="6">W13939</strain>
    </source>
</reference>
<dbReference type="InterPro" id="IPR036390">
    <property type="entry name" value="WH_DNA-bd_sf"/>
</dbReference>
<dbReference type="PANTHER" id="PTHR43712:SF12">
    <property type="entry name" value="STERIGMATOCYSTIN 8-O-METHYLTRANSFERASE"/>
    <property type="match status" value="1"/>
</dbReference>
<proteinExistence type="predicted"/>
<keyword evidence="6" id="KW-1185">Reference proteome</keyword>
<dbReference type="Gene3D" id="3.40.50.150">
    <property type="entry name" value="Vaccinia Virus protein VP39"/>
    <property type="match status" value="1"/>
</dbReference>
<evidence type="ECO:0000256" key="2">
    <source>
        <dbReference type="ARBA" id="ARBA00022679"/>
    </source>
</evidence>
<dbReference type="GO" id="GO:0008171">
    <property type="term" value="F:O-methyltransferase activity"/>
    <property type="evidence" value="ECO:0007669"/>
    <property type="project" value="InterPro"/>
</dbReference>
<evidence type="ECO:0000256" key="1">
    <source>
        <dbReference type="ARBA" id="ARBA00022603"/>
    </source>
</evidence>
<feature type="domain" description="O-methyltransferase C-terminal" evidence="4">
    <location>
        <begin position="202"/>
        <end position="396"/>
    </location>
</feature>
<dbReference type="KEGG" id="trg:TRUGW13939_05672"/>
<evidence type="ECO:0000313" key="6">
    <source>
        <dbReference type="Proteomes" id="UP000509510"/>
    </source>
</evidence>
<gene>
    <name evidence="5" type="ORF">TRUGW13939_05672</name>
</gene>
<dbReference type="OrthoDB" id="1606438at2759"/>
<dbReference type="CDD" id="cd02440">
    <property type="entry name" value="AdoMet_MTases"/>
    <property type="match status" value="1"/>
</dbReference>
<dbReference type="GO" id="GO:0032259">
    <property type="term" value="P:methylation"/>
    <property type="evidence" value="ECO:0007669"/>
    <property type="project" value="UniProtKB-KW"/>
</dbReference>
<dbReference type="GeneID" id="55993169"/>
<dbReference type="SUPFAM" id="SSF46785">
    <property type="entry name" value="Winged helix' DNA-binding domain"/>
    <property type="match status" value="1"/>
</dbReference>
<keyword evidence="1" id="KW-0489">Methyltransferase</keyword>
<dbReference type="InterPro" id="IPR036388">
    <property type="entry name" value="WH-like_DNA-bd_sf"/>
</dbReference>
<keyword evidence="3" id="KW-0949">S-adenosyl-L-methionine</keyword>
<sequence>MTSNTTSSRIAELAGIISNAVSKIQGVLTEKGLPQPSFDEDSKYVLPAEAPVVEAQGQALDAAGELYDLLLDPFTLLFRHGGHNNMVCQQVITRFRIADQVPPGGQRSFGEIAKSIDLNEQSVTRVLRHAMTMRIFCEPTPGMVAHTNISKLLQTRHVHDWMTVAIEEMWPAAMKTVDAMQKWPGSQEPNETAFTLSNNTTVSIYDMMAANPQRAQRFGGAMVAYASSPSVDIAHLIDSYDWASLGDAAQVIDIGGGTGAVAKQLAEQFSGLQVLVQDIAPVVDGAEADIPATLKDRVKFMAHDLFSPQEISADVYVLRWVLHNWADKYAIMILRALVPILKSGMRILINEMCMPEPGTVALSREKDLRAMDLDMGAVFNSHERNIGQWRNLLAEADPRFELRSVIQPPGSILAIIEVDWDVLCSPLGNQ</sequence>
<dbReference type="Pfam" id="PF00891">
    <property type="entry name" value="Methyltransf_2"/>
    <property type="match status" value="1"/>
</dbReference>
<dbReference type="AlphaFoldDB" id="A0A7H8QX94"/>
<dbReference type="Proteomes" id="UP000509510">
    <property type="component" value="Chromosome III"/>
</dbReference>
<evidence type="ECO:0000256" key="3">
    <source>
        <dbReference type="ARBA" id="ARBA00022691"/>
    </source>
</evidence>
<dbReference type="SUPFAM" id="SSF53335">
    <property type="entry name" value="S-adenosyl-L-methionine-dependent methyltransferases"/>
    <property type="match status" value="1"/>
</dbReference>
<dbReference type="PANTHER" id="PTHR43712">
    <property type="entry name" value="PUTATIVE (AFU_ORTHOLOGUE AFUA_4G14580)-RELATED"/>
    <property type="match status" value="1"/>
</dbReference>
<dbReference type="InterPro" id="IPR029063">
    <property type="entry name" value="SAM-dependent_MTases_sf"/>
</dbReference>
<name>A0A7H8QX94_TALRU</name>
<dbReference type="EMBL" id="CP055900">
    <property type="protein sequence ID" value="QKX58547.1"/>
    <property type="molecule type" value="Genomic_DNA"/>
</dbReference>
<evidence type="ECO:0000259" key="4">
    <source>
        <dbReference type="Pfam" id="PF00891"/>
    </source>
</evidence>
<protein>
    <recommendedName>
        <fullName evidence="4">O-methyltransferase C-terminal domain-containing protein</fullName>
    </recommendedName>
</protein>
<organism evidence="5 6">
    <name type="scientific">Talaromyces rugulosus</name>
    <name type="common">Penicillium rugulosum</name>
    <dbReference type="NCBI Taxonomy" id="121627"/>
    <lineage>
        <taxon>Eukaryota</taxon>
        <taxon>Fungi</taxon>
        <taxon>Dikarya</taxon>
        <taxon>Ascomycota</taxon>
        <taxon>Pezizomycotina</taxon>
        <taxon>Eurotiomycetes</taxon>
        <taxon>Eurotiomycetidae</taxon>
        <taxon>Eurotiales</taxon>
        <taxon>Trichocomaceae</taxon>
        <taxon>Talaromyces</taxon>
        <taxon>Talaromyces sect. Islandici</taxon>
    </lineage>
</organism>